<dbReference type="PANTHER" id="PTHR43336">
    <property type="entry name" value="OXYGEN SENSOR HISTIDINE KINASE RESPONSE REGULATOR DEVS/DOSS"/>
    <property type="match status" value="1"/>
</dbReference>
<accession>A0A1Z5JDB8</accession>
<feature type="compositionally biased region" description="Low complexity" evidence="1">
    <location>
        <begin position="171"/>
        <end position="181"/>
    </location>
</feature>
<keyword evidence="2" id="KW-0812">Transmembrane</keyword>
<name>A0A1Z5JDB8_FISSO</name>
<evidence type="ECO:0000313" key="4">
    <source>
        <dbReference type="Proteomes" id="UP000198406"/>
    </source>
</evidence>
<feature type="transmembrane region" description="Helical" evidence="2">
    <location>
        <begin position="656"/>
        <end position="674"/>
    </location>
</feature>
<protein>
    <recommendedName>
        <fullName evidence="5">Guanylate cyclase domain-containing protein</fullName>
    </recommendedName>
</protein>
<feature type="transmembrane region" description="Helical" evidence="2">
    <location>
        <begin position="422"/>
        <end position="443"/>
    </location>
</feature>
<dbReference type="PANTHER" id="PTHR43336:SF3">
    <property type="entry name" value="GUANYLATE CYCLASE DOMAIN-CONTAINING PROTEIN"/>
    <property type="match status" value="1"/>
</dbReference>
<dbReference type="OrthoDB" id="60033at2759"/>
<feature type="compositionally biased region" description="Polar residues" evidence="1">
    <location>
        <begin position="84"/>
        <end position="95"/>
    </location>
</feature>
<evidence type="ECO:0000256" key="2">
    <source>
        <dbReference type="SAM" id="Phobius"/>
    </source>
</evidence>
<comment type="caution">
    <text evidence="3">The sequence shown here is derived from an EMBL/GenBank/DDBJ whole genome shotgun (WGS) entry which is preliminary data.</text>
</comment>
<keyword evidence="2" id="KW-1133">Transmembrane helix</keyword>
<feature type="region of interest" description="Disordered" evidence="1">
    <location>
        <begin position="78"/>
        <end position="189"/>
    </location>
</feature>
<keyword evidence="2" id="KW-0472">Membrane</keyword>
<dbReference type="InParanoid" id="A0A1Z5JDB8"/>
<feature type="transmembrane region" description="Helical" evidence="2">
    <location>
        <begin position="372"/>
        <end position="392"/>
    </location>
</feature>
<proteinExistence type="predicted"/>
<feature type="transmembrane region" description="Helical" evidence="2">
    <location>
        <begin position="500"/>
        <end position="521"/>
    </location>
</feature>
<organism evidence="3 4">
    <name type="scientific">Fistulifera solaris</name>
    <name type="common">Oleaginous diatom</name>
    <dbReference type="NCBI Taxonomy" id="1519565"/>
    <lineage>
        <taxon>Eukaryota</taxon>
        <taxon>Sar</taxon>
        <taxon>Stramenopiles</taxon>
        <taxon>Ochrophyta</taxon>
        <taxon>Bacillariophyta</taxon>
        <taxon>Bacillariophyceae</taxon>
        <taxon>Bacillariophycidae</taxon>
        <taxon>Naviculales</taxon>
        <taxon>Naviculaceae</taxon>
        <taxon>Fistulifera</taxon>
    </lineage>
</organism>
<dbReference type="EMBL" id="BDSP01000048">
    <property type="protein sequence ID" value="GAX12010.1"/>
    <property type="molecule type" value="Genomic_DNA"/>
</dbReference>
<keyword evidence="4" id="KW-1185">Reference proteome</keyword>
<gene>
    <name evidence="3" type="ORF">FisN_8Lh104</name>
</gene>
<evidence type="ECO:0000313" key="3">
    <source>
        <dbReference type="EMBL" id="GAX12010.1"/>
    </source>
</evidence>
<feature type="transmembrane region" description="Helical" evidence="2">
    <location>
        <begin position="836"/>
        <end position="860"/>
    </location>
</feature>
<sequence>MEEISFSEKDDVDESEECSERMFHGSIKMNDMYDDEESYDMMDYGDPECIESGVVYDSVFAEAALDPLFEVSENTLSYDEEGTTDSQTIRPSSHPGNPVERKFASSLTGGGSEPFSLLPGRKGDNLQPSRLEPRRRKTISGPRPANESDLPLRSSRRRNLYRPSLTESLADSSVSSDGNDSSRPKSRNATVFAVSRISTRRNTLKRETSKDSLTAAVDRLAENSNDWENVAAAAAVVAASTHTLAKRSLVQFSRGDHVLVMLTLLNITNQLDDKDMFTTDPVNCFGYAAGEGTNEAQRHGPYKYLLCHVQTVHFDEDERYYTVTRMDTGSQQRADPGWMEPIKDPRAIERALRAARRTPRSQDAPKAETPGLWFWLAVSPLHFLTTKALPFYKHTKRSTKRLVESIVHGKDGYELRFRCTAINFLVLCSLIYLFVDVVALAFLSTETDFAVSAVAAFVWLVLLLELLFECMIRPSNYFSLLRTDKAYAPLTARNINRFHLGLELIALLIFVPSMLCIMTDYCEDNIWFNGVEAALSAVKSENAWRAAIGRFNMNLTFLRCFGPVRHWKQMWIAHTLEGKDSSQNNFTRKLFLMDHDHGKRVKKRFSKAKANKEDDETEITVDQDVELKSQSKENDQQLKNAATIGTALTVLNSHRALFILLAVVAILPSITTLWKQNPLGTKSLDLLMAYNIAANSTDDCEFLQHAVSSWLSSVAIVSDSYVKTGNYKLVEDVYVLWAEMRPVRCDWQRNDGVITKCDLFDVKVPGIALACDLWNSTMRDSPDGVTNNYLASQIGIRTGEALDLEKRKWGMSDFYGSIEEDEFYVRSVFNESHAVALAYLSLFLQLFGLLMLSLVGLTVLREDAGRLVLGPLQRMLMIVVRYAENPLSLRAQRSGQRLDEKENESKEELGNYETEQLINAIAKIADLLRKCWGVAGAGIISSNLARTKDGKTVVFNPTVPGKSVYALFGFVAINDFSKQLRVLGDDVMKLINDVARVVHDEVFRWALNDSGQCNKNLGAAFLMVFRIGDFSEVHEKQRRAAAVVFKGQQKKAVRSRKQRSKFRRSSTKQIEGGPALQLASLPGIQSFADRALLGLLKSFAGIHRDKHLREWEGDWRLGAGVGAFKVSVIYGMDAGWAVEGAVARSKLRHLDTVYVKGSSVAQRIYTYDCRFDGVDYFLYERTPEQADAEAAAYTQSIWDTDKDLQGMRQHVGDDFMEKFSDGVQHYLDGRWTEAVELLQDADDLMLRTVLEEGYVDHKADDFGGKLFDRTGQRGCDDEINRIRNDFGDGACKCLVQYMLRRKCKPPSDWNGVRALMSK</sequence>
<dbReference type="Proteomes" id="UP000198406">
    <property type="component" value="Unassembled WGS sequence"/>
</dbReference>
<feature type="transmembrane region" description="Helical" evidence="2">
    <location>
        <begin position="449"/>
        <end position="468"/>
    </location>
</feature>
<evidence type="ECO:0000256" key="1">
    <source>
        <dbReference type="SAM" id="MobiDB-lite"/>
    </source>
</evidence>
<evidence type="ECO:0008006" key="5">
    <source>
        <dbReference type="Google" id="ProtNLM"/>
    </source>
</evidence>
<reference evidence="3 4" key="1">
    <citation type="journal article" date="2015" name="Plant Cell">
        <title>Oil accumulation by the oleaginous diatom Fistulifera solaris as revealed by the genome and transcriptome.</title>
        <authorList>
            <person name="Tanaka T."/>
            <person name="Maeda Y."/>
            <person name="Veluchamy A."/>
            <person name="Tanaka M."/>
            <person name="Abida H."/>
            <person name="Marechal E."/>
            <person name="Bowler C."/>
            <person name="Muto M."/>
            <person name="Sunaga Y."/>
            <person name="Tanaka M."/>
            <person name="Yoshino T."/>
            <person name="Taniguchi T."/>
            <person name="Fukuda Y."/>
            <person name="Nemoto M."/>
            <person name="Matsumoto M."/>
            <person name="Wong P.S."/>
            <person name="Aburatani S."/>
            <person name="Fujibuchi W."/>
        </authorList>
    </citation>
    <scope>NUCLEOTIDE SEQUENCE [LARGE SCALE GENOMIC DNA]</scope>
    <source>
        <strain evidence="3 4">JPCC DA0580</strain>
    </source>
</reference>